<feature type="domain" description="N-acetyltransferase" evidence="2">
    <location>
        <begin position="4"/>
        <end position="161"/>
    </location>
</feature>
<dbReference type="SUPFAM" id="SSF55729">
    <property type="entry name" value="Acyl-CoA N-acyltransferases (Nat)"/>
    <property type="match status" value="1"/>
</dbReference>
<proteinExistence type="predicted"/>
<dbReference type="RefSeq" id="WP_176763428.1">
    <property type="nucleotide sequence ID" value="NZ_FNGG01000002.1"/>
</dbReference>
<organism evidence="3 4">
    <name type="scientific">Salinimicrobium catena</name>
    <dbReference type="NCBI Taxonomy" id="390640"/>
    <lineage>
        <taxon>Bacteria</taxon>
        <taxon>Pseudomonadati</taxon>
        <taxon>Bacteroidota</taxon>
        <taxon>Flavobacteriia</taxon>
        <taxon>Flavobacteriales</taxon>
        <taxon>Flavobacteriaceae</taxon>
        <taxon>Salinimicrobium</taxon>
    </lineage>
</organism>
<keyword evidence="4" id="KW-1185">Reference proteome</keyword>
<dbReference type="AlphaFoldDB" id="A0A1H5KZX3"/>
<dbReference type="InterPro" id="IPR050769">
    <property type="entry name" value="NAT_camello-type"/>
</dbReference>
<evidence type="ECO:0000259" key="2">
    <source>
        <dbReference type="PROSITE" id="PS51186"/>
    </source>
</evidence>
<dbReference type="PANTHER" id="PTHR13947">
    <property type="entry name" value="GNAT FAMILY N-ACETYLTRANSFERASE"/>
    <property type="match status" value="1"/>
</dbReference>
<reference evidence="3 4" key="1">
    <citation type="submission" date="2016-10" db="EMBL/GenBank/DDBJ databases">
        <authorList>
            <person name="de Groot N.N."/>
        </authorList>
    </citation>
    <scope>NUCLEOTIDE SEQUENCE [LARGE SCALE GENOMIC DNA]</scope>
    <source>
        <strain evidence="3 4">DSM 23553</strain>
    </source>
</reference>
<protein>
    <submittedName>
        <fullName evidence="3">Putative acetyltransferase</fullName>
    </submittedName>
</protein>
<evidence type="ECO:0000256" key="1">
    <source>
        <dbReference type="ARBA" id="ARBA00022679"/>
    </source>
</evidence>
<evidence type="ECO:0000313" key="4">
    <source>
        <dbReference type="Proteomes" id="UP000199448"/>
    </source>
</evidence>
<dbReference type="Proteomes" id="UP000199448">
    <property type="component" value="Unassembled WGS sequence"/>
</dbReference>
<dbReference type="PANTHER" id="PTHR13947:SF37">
    <property type="entry name" value="LD18367P"/>
    <property type="match status" value="1"/>
</dbReference>
<accession>A0A1H5KZX3</accession>
<keyword evidence="1 3" id="KW-0808">Transferase</keyword>
<name>A0A1H5KZX3_9FLAO</name>
<dbReference type="CDD" id="cd04301">
    <property type="entry name" value="NAT_SF"/>
    <property type="match status" value="1"/>
</dbReference>
<dbReference type="Pfam" id="PF00583">
    <property type="entry name" value="Acetyltransf_1"/>
    <property type="match status" value="1"/>
</dbReference>
<dbReference type="InterPro" id="IPR016181">
    <property type="entry name" value="Acyl_CoA_acyltransferase"/>
</dbReference>
<dbReference type="STRING" id="390640.SAMN04488034_10270"/>
<dbReference type="PROSITE" id="PS51186">
    <property type="entry name" value="GNAT"/>
    <property type="match status" value="1"/>
</dbReference>
<gene>
    <name evidence="3" type="ORF">SAMN04488034_10270</name>
</gene>
<evidence type="ECO:0000313" key="3">
    <source>
        <dbReference type="EMBL" id="SEE70263.1"/>
    </source>
</evidence>
<dbReference type="EMBL" id="FNUG01000002">
    <property type="protein sequence ID" value="SEE70263.1"/>
    <property type="molecule type" value="Genomic_DNA"/>
</dbReference>
<sequence length="161" mass="18181">MSTYTIREIKPQDNPEVKKVIQSVLVEMGVPKVGTAYEDVSLNDMYATYDAPRMSYFVVEEEGKIIGSAGIAPLQGGEEEICELQKMYFLPQARGRGVGAEMMKTCLDFARSQGFEKCYLETLPYMESARKLYARTGFNSLEKPLGDTGHYNCTMWMIKDL</sequence>
<dbReference type="Gene3D" id="3.40.630.30">
    <property type="match status" value="1"/>
</dbReference>
<dbReference type="InterPro" id="IPR000182">
    <property type="entry name" value="GNAT_dom"/>
</dbReference>
<dbReference type="GO" id="GO:0008080">
    <property type="term" value="F:N-acetyltransferase activity"/>
    <property type="evidence" value="ECO:0007669"/>
    <property type="project" value="InterPro"/>
</dbReference>